<keyword evidence="4 6" id="KW-1133">Transmembrane helix</keyword>
<organism evidence="8 9">
    <name type="scientific">Burkholderia arboris</name>
    <dbReference type="NCBI Taxonomy" id="488730"/>
    <lineage>
        <taxon>Bacteria</taxon>
        <taxon>Pseudomonadati</taxon>
        <taxon>Pseudomonadota</taxon>
        <taxon>Betaproteobacteria</taxon>
        <taxon>Burkholderiales</taxon>
        <taxon>Burkholderiaceae</taxon>
        <taxon>Burkholderia</taxon>
        <taxon>Burkholderia cepacia complex</taxon>
    </lineage>
</organism>
<evidence type="ECO:0000256" key="4">
    <source>
        <dbReference type="ARBA" id="ARBA00022989"/>
    </source>
</evidence>
<evidence type="ECO:0000256" key="6">
    <source>
        <dbReference type="SAM" id="Phobius"/>
    </source>
</evidence>
<keyword evidence="5 6" id="KW-0472">Membrane</keyword>
<sequence length="270" mass="29760">MTTEIEKAVLRKVAWRFLPLLIVAYIVNYLDRTSLGVAALTMNNDLHLTASEFGYAAGIFFVGYCLFEVPSNLALYRYGAKFWLTRIIITWGIVSASTAWVSGPVSFYLVRFLLGVAEAGFFPGVAYFLSCWFPKAYRARILAWFLLAIPASSLIGTPIAGWLLDLNGVAGLAGWKWMFVLVSLPAIVLGCIFPMVLANSPRDATWLAKAERTTLEAILAGESKTTHKSRFSEALRDPRVLILAATQFGLIVGSYGIGVVAPNRQRTHTR</sequence>
<dbReference type="InterPro" id="IPR036259">
    <property type="entry name" value="MFS_trans_sf"/>
</dbReference>
<dbReference type="GO" id="GO:0022857">
    <property type="term" value="F:transmembrane transporter activity"/>
    <property type="evidence" value="ECO:0007669"/>
    <property type="project" value="InterPro"/>
</dbReference>
<evidence type="ECO:0000256" key="1">
    <source>
        <dbReference type="ARBA" id="ARBA00004141"/>
    </source>
</evidence>
<accession>A0A9Q9SRK9</accession>
<feature type="transmembrane region" description="Helical" evidence="6">
    <location>
        <begin position="240"/>
        <end position="261"/>
    </location>
</feature>
<dbReference type="PROSITE" id="PS50850">
    <property type="entry name" value="MFS"/>
    <property type="match status" value="1"/>
</dbReference>
<dbReference type="FunFam" id="1.20.1250.20:FF:000018">
    <property type="entry name" value="MFS transporter permease"/>
    <property type="match status" value="1"/>
</dbReference>
<dbReference type="Proteomes" id="UP000494172">
    <property type="component" value="Unassembled WGS sequence"/>
</dbReference>
<feature type="transmembrane region" description="Helical" evidence="6">
    <location>
        <begin position="83"/>
        <end position="102"/>
    </location>
</feature>
<feature type="transmembrane region" description="Helical" evidence="6">
    <location>
        <begin position="13"/>
        <end position="30"/>
    </location>
</feature>
<evidence type="ECO:0000259" key="7">
    <source>
        <dbReference type="PROSITE" id="PS50850"/>
    </source>
</evidence>
<evidence type="ECO:0000313" key="8">
    <source>
        <dbReference type="EMBL" id="VWC44900.1"/>
    </source>
</evidence>
<feature type="transmembrane region" description="Helical" evidence="6">
    <location>
        <begin position="53"/>
        <end position="76"/>
    </location>
</feature>
<dbReference type="PANTHER" id="PTHR43791:SF36">
    <property type="entry name" value="TRANSPORTER, PUTATIVE (AFU_ORTHOLOGUE AFUA_6G08340)-RELATED"/>
    <property type="match status" value="1"/>
</dbReference>
<dbReference type="EMBL" id="CABVPX010000057">
    <property type="protein sequence ID" value="VWC44900.1"/>
    <property type="molecule type" value="Genomic_DNA"/>
</dbReference>
<keyword evidence="3 6" id="KW-0812">Transmembrane</keyword>
<dbReference type="InterPro" id="IPR011701">
    <property type="entry name" value="MFS"/>
</dbReference>
<feature type="transmembrane region" description="Helical" evidence="6">
    <location>
        <begin position="175"/>
        <end position="197"/>
    </location>
</feature>
<feature type="transmembrane region" description="Helical" evidence="6">
    <location>
        <begin position="141"/>
        <end position="163"/>
    </location>
</feature>
<proteinExistence type="predicted"/>
<comment type="subcellular location">
    <subcellularLocation>
        <location evidence="1">Membrane</location>
        <topology evidence="1">Multi-pass membrane protein</topology>
    </subcellularLocation>
</comment>
<gene>
    <name evidence="8" type="ORF">BAR24066_07280</name>
</gene>
<dbReference type="SUPFAM" id="SSF103473">
    <property type="entry name" value="MFS general substrate transporter"/>
    <property type="match status" value="1"/>
</dbReference>
<dbReference type="InterPro" id="IPR020846">
    <property type="entry name" value="MFS_dom"/>
</dbReference>
<evidence type="ECO:0000313" key="9">
    <source>
        <dbReference type="Proteomes" id="UP000494172"/>
    </source>
</evidence>
<evidence type="ECO:0000256" key="2">
    <source>
        <dbReference type="ARBA" id="ARBA00022448"/>
    </source>
</evidence>
<dbReference type="GO" id="GO:0016020">
    <property type="term" value="C:membrane"/>
    <property type="evidence" value="ECO:0007669"/>
    <property type="project" value="UniProtKB-SubCell"/>
</dbReference>
<dbReference type="RefSeq" id="WP_407045129.1">
    <property type="nucleotide sequence ID" value="NZ_CABVPX010000057.1"/>
</dbReference>
<dbReference type="AlphaFoldDB" id="A0A9Q9SRK9"/>
<dbReference type="PANTHER" id="PTHR43791">
    <property type="entry name" value="PERMEASE-RELATED"/>
    <property type="match status" value="1"/>
</dbReference>
<dbReference type="Pfam" id="PF07690">
    <property type="entry name" value="MFS_1"/>
    <property type="match status" value="1"/>
</dbReference>
<protein>
    <submittedName>
        <fullName evidence="8">Membrane protein</fullName>
    </submittedName>
</protein>
<feature type="transmembrane region" description="Helical" evidence="6">
    <location>
        <begin position="108"/>
        <end position="129"/>
    </location>
</feature>
<evidence type="ECO:0000256" key="3">
    <source>
        <dbReference type="ARBA" id="ARBA00022692"/>
    </source>
</evidence>
<comment type="caution">
    <text evidence="8">The sequence shown here is derived from an EMBL/GenBank/DDBJ whole genome shotgun (WGS) entry which is preliminary data.</text>
</comment>
<feature type="domain" description="Major facilitator superfamily (MFS) profile" evidence="7">
    <location>
        <begin position="17"/>
        <end position="270"/>
    </location>
</feature>
<evidence type="ECO:0000256" key="5">
    <source>
        <dbReference type="ARBA" id="ARBA00023136"/>
    </source>
</evidence>
<dbReference type="Gene3D" id="1.20.1250.20">
    <property type="entry name" value="MFS general substrate transporter like domains"/>
    <property type="match status" value="1"/>
</dbReference>
<name>A0A9Q9SRK9_9BURK</name>
<keyword evidence="2" id="KW-0813">Transport</keyword>
<reference evidence="8 9" key="1">
    <citation type="submission" date="2019-09" db="EMBL/GenBank/DDBJ databases">
        <authorList>
            <person name="Depoorter E."/>
        </authorList>
    </citation>
    <scope>NUCLEOTIDE SEQUENCE [LARGE SCALE GENOMIC DNA]</scope>
    <source>
        <strain evidence="8">LMG 24066</strain>
    </source>
</reference>